<feature type="region of interest" description="Disordered" evidence="1">
    <location>
        <begin position="1"/>
        <end position="55"/>
    </location>
</feature>
<evidence type="ECO:0000313" key="2">
    <source>
        <dbReference type="EMBL" id="KAK7458889.1"/>
    </source>
</evidence>
<feature type="compositionally biased region" description="Acidic residues" evidence="1">
    <location>
        <begin position="90"/>
        <end position="102"/>
    </location>
</feature>
<feature type="region of interest" description="Disordered" evidence="1">
    <location>
        <begin position="71"/>
        <end position="109"/>
    </location>
</feature>
<keyword evidence="3" id="KW-1185">Reference proteome</keyword>
<dbReference type="EMBL" id="JBANRG010000017">
    <property type="protein sequence ID" value="KAK7458889.1"/>
    <property type="molecule type" value="Genomic_DNA"/>
</dbReference>
<gene>
    <name evidence="2" type="ORF">VKT23_009900</name>
</gene>
<sequence>MAGSSTQGGASRSAKSVTVARKSVANFVSTQPTRRRRRKAWSARKSTGATAPRLPMCVTANSMDVDAAHNPVIANSQTRDNPRHGKVLGVEEEEGEEEEEGSTQDVDAPILDYTHDFARLAPEDQVGASVL</sequence>
<name>A0ABR1JEL7_9AGAR</name>
<reference evidence="2 3" key="1">
    <citation type="submission" date="2024-01" db="EMBL/GenBank/DDBJ databases">
        <title>A draft genome for the cacao thread blight pathogen Marasmiellus scandens.</title>
        <authorList>
            <person name="Baruah I.K."/>
            <person name="Leung J."/>
            <person name="Bukari Y."/>
            <person name="Amoako-Attah I."/>
            <person name="Meinhardt L.W."/>
            <person name="Bailey B.A."/>
            <person name="Cohen S.P."/>
        </authorList>
    </citation>
    <scope>NUCLEOTIDE SEQUENCE [LARGE SCALE GENOMIC DNA]</scope>
    <source>
        <strain evidence="2 3">GH-19</strain>
    </source>
</reference>
<evidence type="ECO:0000313" key="3">
    <source>
        <dbReference type="Proteomes" id="UP001498398"/>
    </source>
</evidence>
<accession>A0ABR1JEL7</accession>
<feature type="compositionally biased region" description="Polar residues" evidence="1">
    <location>
        <begin position="1"/>
        <end position="16"/>
    </location>
</feature>
<protein>
    <submittedName>
        <fullName evidence="2">Uncharacterized protein</fullName>
    </submittedName>
</protein>
<proteinExistence type="predicted"/>
<evidence type="ECO:0000256" key="1">
    <source>
        <dbReference type="SAM" id="MobiDB-lite"/>
    </source>
</evidence>
<comment type="caution">
    <text evidence="2">The sequence shown here is derived from an EMBL/GenBank/DDBJ whole genome shotgun (WGS) entry which is preliminary data.</text>
</comment>
<organism evidence="2 3">
    <name type="scientific">Marasmiellus scandens</name>
    <dbReference type="NCBI Taxonomy" id="2682957"/>
    <lineage>
        <taxon>Eukaryota</taxon>
        <taxon>Fungi</taxon>
        <taxon>Dikarya</taxon>
        <taxon>Basidiomycota</taxon>
        <taxon>Agaricomycotina</taxon>
        <taxon>Agaricomycetes</taxon>
        <taxon>Agaricomycetidae</taxon>
        <taxon>Agaricales</taxon>
        <taxon>Marasmiineae</taxon>
        <taxon>Omphalotaceae</taxon>
        <taxon>Marasmiellus</taxon>
    </lineage>
</organism>
<feature type="compositionally biased region" description="Basic residues" evidence="1">
    <location>
        <begin position="33"/>
        <end position="42"/>
    </location>
</feature>
<dbReference type="Proteomes" id="UP001498398">
    <property type="component" value="Unassembled WGS sequence"/>
</dbReference>